<dbReference type="RefSeq" id="WP_097108337.1">
    <property type="nucleotide sequence ID" value="NZ_OCPC01000004.1"/>
</dbReference>
<accession>A0A286ICJ3</accession>
<dbReference type="OrthoDB" id="9769739at2"/>
<evidence type="ECO:0000256" key="4">
    <source>
        <dbReference type="ARBA" id="ARBA00023136"/>
    </source>
</evidence>
<dbReference type="Pfam" id="PF00916">
    <property type="entry name" value="Sulfate_transp"/>
    <property type="match status" value="1"/>
</dbReference>
<dbReference type="InterPro" id="IPR011547">
    <property type="entry name" value="SLC26A/SulP_dom"/>
</dbReference>
<dbReference type="EMBL" id="OCPC01000004">
    <property type="protein sequence ID" value="SOE17835.1"/>
    <property type="molecule type" value="Genomic_DNA"/>
</dbReference>
<evidence type="ECO:0000256" key="2">
    <source>
        <dbReference type="ARBA" id="ARBA00022692"/>
    </source>
</evidence>
<feature type="transmembrane region" description="Helical" evidence="5">
    <location>
        <begin position="34"/>
        <end position="58"/>
    </location>
</feature>
<evidence type="ECO:0000256" key="3">
    <source>
        <dbReference type="ARBA" id="ARBA00022989"/>
    </source>
</evidence>
<keyword evidence="3 5" id="KW-1133">Transmembrane helix</keyword>
<evidence type="ECO:0000313" key="7">
    <source>
        <dbReference type="EMBL" id="SOE17835.1"/>
    </source>
</evidence>
<dbReference type="GO" id="GO:0016020">
    <property type="term" value="C:membrane"/>
    <property type="evidence" value="ECO:0007669"/>
    <property type="project" value="UniProtKB-SubCell"/>
</dbReference>
<proteinExistence type="predicted"/>
<dbReference type="Proteomes" id="UP000219465">
    <property type="component" value="Unassembled WGS sequence"/>
</dbReference>
<keyword evidence="8" id="KW-1185">Reference proteome</keyword>
<evidence type="ECO:0000256" key="5">
    <source>
        <dbReference type="SAM" id="Phobius"/>
    </source>
</evidence>
<keyword evidence="2 5" id="KW-0812">Transmembrane</keyword>
<protein>
    <recommendedName>
        <fullName evidence="6">SLC26A/SulP transporter domain-containing protein</fullName>
    </recommendedName>
</protein>
<name>A0A286ICJ3_9HYPH</name>
<organism evidence="7 8">
    <name type="scientific">Hoeflea halophila</name>
    <dbReference type="NCBI Taxonomy" id="714899"/>
    <lineage>
        <taxon>Bacteria</taxon>
        <taxon>Pseudomonadati</taxon>
        <taxon>Pseudomonadota</taxon>
        <taxon>Alphaproteobacteria</taxon>
        <taxon>Hyphomicrobiales</taxon>
        <taxon>Rhizobiaceae</taxon>
        <taxon>Hoeflea</taxon>
    </lineage>
</organism>
<gene>
    <name evidence="7" type="ORF">SAMN05877838_2739</name>
</gene>
<reference evidence="8" key="1">
    <citation type="submission" date="2017-08" db="EMBL/GenBank/DDBJ databases">
        <authorList>
            <person name="Varghese N."/>
            <person name="Submissions S."/>
        </authorList>
    </citation>
    <scope>NUCLEOTIDE SEQUENCE [LARGE SCALE GENOMIC DNA]</scope>
    <source>
        <strain evidence="8">KCTC 23107</strain>
    </source>
</reference>
<evidence type="ECO:0000256" key="1">
    <source>
        <dbReference type="ARBA" id="ARBA00004141"/>
    </source>
</evidence>
<comment type="subcellular location">
    <subcellularLocation>
        <location evidence="1">Membrane</location>
        <topology evidence="1">Multi-pass membrane protein</topology>
    </subcellularLocation>
</comment>
<dbReference type="AlphaFoldDB" id="A0A286ICJ3"/>
<feature type="domain" description="SLC26A/SulP transporter" evidence="6">
    <location>
        <begin position="34"/>
        <end position="91"/>
    </location>
</feature>
<sequence length="93" mass="9444">MTISADTDGDLRKHGRVFHPKIPTRLRNCDGQTFLPDLGAGLAVAMVALVLLMALAIASGANPGTGLVKAIVAGLAISAPGVSRARIGGRTGR</sequence>
<evidence type="ECO:0000259" key="6">
    <source>
        <dbReference type="Pfam" id="PF00916"/>
    </source>
</evidence>
<keyword evidence="4 5" id="KW-0472">Membrane</keyword>
<evidence type="ECO:0000313" key="8">
    <source>
        <dbReference type="Proteomes" id="UP000219465"/>
    </source>
</evidence>